<dbReference type="PRINTS" id="PR00044">
    <property type="entry name" value="LEUZIPPRMYC"/>
</dbReference>
<feature type="domain" description="BHLH" evidence="4">
    <location>
        <begin position="390"/>
        <end position="442"/>
    </location>
</feature>
<dbReference type="PANTHER" id="PTHR45851">
    <property type="entry name" value="MYC PROTO-ONCOGENE"/>
    <property type="match status" value="1"/>
</dbReference>
<evidence type="ECO:0000313" key="5">
    <source>
        <dbReference type="EMBL" id="KAF2904172.1"/>
    </source>
</evidence>
<dbReference type="GO" id="GO:0003677">
    <property type="term" value="F:DNA binding"/>
    <property type="evidence" value="ECO:0007669"/>
    <property type="project" value="UniProtKB-KW"/>
</dbReference>
<keyword evidence="6" id="KW-1185">Reference proteome</keyword>
<dbReference type="EMBL" id="VTPC01000827">
    <property type="protein sequence ID" value="KAF2904172.1"/>
    <property type="molecule type" value="Genomic_DNA"/>
</dbReference>
<sequence>MEQVESVMNETVGVNEMSEFEMNSSVNFNVYLKIEESFISEDIWKKFGIDNLDQYTESLENIDVTPLPLLHDEEYNNVFDKGVGSQISKLDAMWGGNGVENSVVDDSSFLPPASTWIAPSLVKAPAVAIQQSVAPGRSLLIKPAARTPQQTTTTTIPVQFPVIPSPDSPPISDDEDCNKSDVLMKFLNDTVGELDIDEDLYDYITSNGGDLMSDGEEEDNSSEQSESPVPPPQPNYAVNDHSYHKDKNASMRMANLGIDTPSDSEEEIDVVSVGEKNNKMGHMLPTNPSIQYQEHLERRVQSAITQKTQQQQQQQHRGRSVNNNNAGIKVLPPVRRCSTTVHSQNKKQVPESRVVKRTKNCRSKITPSYQPYRRRAVHTMNGSDSEPELEKRSLHNNMERQRRIDLRNSFDDLRSLVPKLEGLERAPKVQILNESRDYCDHLRLTSERLEKEKVQLQQRQDDLRSRLSFLRRKLAACYTLK</sequence>
<name>A0A8K0DII6_IGNLU</name>
<evidence type="ECO:0000256" key="2">
    <source>
        <dbReference type="SAM" id="Coils"/>
    </source>
</evidence>
<dbReference type="FunFam" id="4.10.280.10:FF:000019">
    <property type="entry name" value="Myc proto-oncogene protein"/>
    <property type="match status" value="1"/>
</dbReference>
<dbReference type="InterPro" id="IPR050433">
    <property type="entry name" value="Myc_transcription_factors"/>
</dbReference>
<dbReference type="SMART" id="SM00353">
    <property type="entry name" value="HLH"/>
    <property type="match status" value="1"/>
</dbReference>
<feature type="region of interest" description="Disordered" evidence="3">
    <location>
        <begin position="205"/>
        <end position="241"/>
    </location>
</feature>
<feature type="region of interest" description="Disordered" evidence="3">
    <location>
        <begin position="306"/>
        <end position="327"/>
    </location>
</feature>
<accession>A0A8K0DII6</accession>
<dbReference type="PROSITE" id="PS50888">
    <property type="entry name" value="BHLH"/>
    <property type="match status" value="1"/>
</dbReference>
<evidence type="ECO:0000259" key="4">
    <source>
        <dbReference type="PROSITE" id="PS50888"/>
    </source>
</evidence>
<dbReference type="GO" id="GO:0003700">
    <property type="term" value="F:DNA-binding transcription factor activity"/>
    <property type="evidence" value="ECO:0007669"/>
    <property type="project" value="InterPro"/>
</dbReference>
<organism evidence="5 6">
    <name type="scientific">Ignelater luminosus</name>
    <name type="common">Cucubano</name>
    <name type="synonym">Pyrophorus luminosus</name>
    <dbReference type="NCBI Taxonomy" id="2038154"/>
    <lineage>
        <taxon>Eukaryota</taxon>
        <taxon>Metazoa</taxon>
        <taxon>Ecdysozoa</taxon>
        <taxon>Arthropoda</taxon>
        <taxon>Hexapoda</taxon>
        <taxon>Insecta</taxon>
        <taxon>Pterygota</taxon>
        <taxon>Neoptera</taxon>
        <taxon>Endopterygota</taxon>
        <taxon>Coleoptera</taxon>
        <taxon>Polyphaga</taxon>
        <taxon>Elateriformia</taxon>
        <taxon>Elateroidea</taxon>
        <taxon>Elateridae</taxon>
        <taxon>Agrypninae</taxon>
        <taxon>Pyrophorini</taxon>
        <taxon>Ignelater</taxon>
    </lineage>
</organism>
<dbReference type="OrthoDB" id="5964374at2759"/>
<evidence type="ECO:0000256" key="1">
    <source>
        <dbReference type="ARBA" id="ARBA00023125"/>
    </source>
</evidence>
<feature type="region of interest" description="Disordered" evidence="3">
    <location>
        <begin position="339"/>
        <end position="358"/>
    </location>
</feature>
<dbReference type="GO" id="GO:0046983">
    <property type="term" value="F:protein dimerization activity"/>
    <property type="evidence" value="ECO:0007669"/>
    <property type="project" value="InterPro"/>
</dbReference>
<dbReference type="InterPro" id="IPR011598">
    <property type="entry name" value="bHLH_dom"/>
</dbReference>
<comment type="caution">
    <text evidence="5">The sequence shown here is derived from an EMBL/GenBank/DDBJ whole genome shotgun (WGS) entry which is preliminary data.</text>
</comment>
<dbReference type="InterPro" id="IPR002418">
    <property type="entry name" value="Tscrpt_reg_Myc"/>
</dbReference>
<reference evidence="5" key="1">
    <citation type="submission" date="2019-08" db="EMBL/GenBank/DDBJ databases">
        <title>The genome of the North American firefly Photinus pyralis.</title>
        <authorList>
            <consortium name="Photinus pyralis genome working group"/>
            <person name="Fallon T.R."/>
            <person name="Sander Lower S.E."/>
            <person name="Weng J.-K."/>
        </authorList>
    </citation>
    <scope>NUCLEOTIDE SEQUENCE</scope>
    <source>
        <strain evidence="5">TRF0915ILg1</strain>
        <tissue evidence="5">Whole body</tissue>
    </source>
</reference>
<evidence type="ECO:0000313" key="6">
    <source>
        <dbReference type="Proteomes" id="UP000801492"/>
    </source>
</evidence>
<keyword evidence="1" id="KW-0238">DNA-binding</keyword>
<proteinExistence type="predicted"/>
<dbReference type="AlphaFoldDB" id="A0A8K0DII6"/>
<dbReference type="InterPro" id="IPR036638">
    <property type="entry name" value="HLH_DNA-bd_sf"/>
</dbReference>
<protein>
    <recommendedName>
        <fullName evidence="4">BHLH domain-containing protein</fullName>
    </recommendedName>
</protein>
<gene>
    <name evidence="5" type="ORF">ILUMI_01992</name>
</gene>
<dbReference type="Proteomes" id="UP000801492">
    <property type="component" value="Unassembled WGS sequence"/>
</dbReference>
<feature type="coiled-coil region" evidence="2">
    <location>
        <begin position="439"/>
        <end position="473"/>
    </location>
</feature>
<dbReference type="Gene3D" id="4.10.280.10">
    <property type="entry name" value="Helix-loop-helix DNA-binding domain"/>
    <property type="match status" value="1"/>
</dbReference>
<dbReference type="SUPFAM" id="SSF47459">
    <property type="entry name" value="HLH, helix-loop-helix DNA-binding domain"/>
    <property type="match status" value="1"/>
</dbReference>
<evidence type="ECO:0000256" key="3">
    <source>
        <dbReference type="SAM" id="MobiDB-lite"/>
    </source>
</evidence>
<dbReference type="CDD" id="cd11400">
    <property type="entry name" value="bHLHzip_Myc"/>
    <property type="match status" value="1"/>
</dbReference>
<keyword evidence="2" id="KW-0175">Coiled coil</keyword>
<dbReference type="Pfam" id="PF00010">
    <property type="entry name" value="HLH"/>
    <property type="match status" value="1"/>
</dbReference>